<dbReference type="InterPro" id="IPR023214">
    <property type="entry name" value="HAD_sf"/>
</dbReference>
<dbReference type="NCBIfam" id="TIGR01549">
    <property type="entry name" value="HAD-SF-IA-v1"/>
    <property type="match status" value="1"/>
</dbReference>
<dbReference type="STRING" id="290054.SAMN02745114_00568"/>
<dbReference type="InterPro" id="IPR006439">
    <property type="entry name" value="HAD-SF_hydro_IA"/>
</dbReference>
<dbReference type="InterPro" id="IPR041492">
    <property type="entry name" value="HAD_2"/>
</dbReference>
<dbReference type="InterPro" id="IPR036412">
    <property type="entry name" value="HAD-like_sf"/>
</dbReference>
<accession>A0A1T4KPB4</accession>
<sequence length="232" mass="26102">MIKIILWDIDATLLDFLKSENMALKKAFARFDLGECTDSTVAEYSAINQSYWNRLETGELTKEQVLIGRFEEFLNVKGFCDVDANEFCEFYESSLPDRVEFIGNAEETIKALSNSYYQYAVTNGAKNVQTKKLAVSGIDGIFNGAFISDDVGYAKPSKEFFNFVLQNIPKVSDDEILIVGDSLTSDIKGGNNMGFKTCWFNPHNLPLSNGYSVDYQIDNIDSIFDVLKQENS</sequence>
<name>A0A1T4KPB4_9FIRM</name>
<dbReference type="Pfam" id="PF13419">
    <property type="entry name" value="HAD_2"/>
    <property type="match status" value="1"/>
</dbReference>
<protein>
    <submittedName>
        <fullName evidence="1">2-haloacid dehalogenase</fullName>
    </submittedName>
</protein>
<evidence type="ECO:0000313" key="2">
    <source>
        <dbReference type="Proteomes" id="UP000190657"/>
    </source>
</evidence>
<dbReference type="AlphaFoldDB" id="A0A1T4KPB4"/>
<dbReference type="RefSeq" id="WP_078768068.1">
    <property type="nucleotide sequence ID" value="NZ_FUWW01000004.1"/>
</dbReference>
<dbReference type="Gene3D" id="1.10.150.240">
    <property type="entry name" value="Putative phosphatase, domain 2"/>
    <property type="match status" value="1"/>
</dbReference>
<dbReference type="OrthoDB" id="9802350at2"/>
<proteinExistence type="predicted"/>
<dbReference type="PANTHER" id="PTHR47478">
    <property type="match status" value="1"/>
</dbReference>
<dbReference type="SFLD" id="SFLDS00003">
    <property type="entry name" value="Haloacid_Dehalogenase"/>
    <property type="match status" value="1"/>
</dbReference>
<reference evidence="1 2" key="1">
    <citation type="submission" date="2017-02" db="EMBL/GenBank/DDBJ databases">
        <authorList>
            <person name="Peterson S.W."/>
        </authorList>
    </citation>
    <scope>NUCLEOTIDE SEQUENCE [LARGE SCALE GENOMIC DNA]</scope>
    <source>
        <strain evidence="1 2">ATCC 51222</strain>
    </source>
</reference>
<dbReference type="Proteomes" id="UP000190657">
    <property type="component" value="Unassembled WGS sequence"/>
</dbReference>
<dbReference type="InterPro" id="IPR023198">
    <property type="entry name" value="PGP-like_dom2"/>
</dbReference>
<dbReference type="EMBL" id="FUWW01000004">
    <property type="protein sequence ID" value="SJZ44241.1"/>
    <property type="molecule type" value="Genomic_DNA"/>
</dbReference>
<dbReference type="InterPro" id="IPR052550">
    <property type="entry name" value="Pyrimidine_5'-ntase_YjjG"/>
</dbReference>
<dbReference type="Gene3D" id="3.40.50.1000">
    <property type="entry name" value="HAD superfamily/HAD-like"/>
    <property type="match status" value="1"/>
</dbReference>
<gene>
    <name evidence="1" type="ORF">SAMN02745114_00568</name>
</gene>
<dbReference type="NCBIfam" id="TIGR02254">
    <property type="entry name" value="YjjG_YfnB"/>
    <property type="match status" value="1"/>
</dbReference>
<dbReference type="PANTHER" id="PTHR47478:SF1">
    <property type="entry name" value="PYRIMIDINE 5'-NUCLEOTIDASE YJJG"/>
    <property type="match status" value="1"/>
</dbReference>
<dbReference type="SFLD" id="SFLDG01129">
    <property type="entry name" value="C1.5:_HAD__Beta-PGM__Phosphata"/>
    <property type="match status" value="1"/>
</dbReference>
<dbReference type="GO" id="GO:0008253">
    <property type="term" value="F:5'-nucleotidase activity"/>
    <property type="evidence" value="ECO:0007669"/>
    <property type="project" value="InterPro"/>
</dbReference>
<organism evidence="1 2">
    <name type="scientific">Eubacterium coprostanoligenes</name>
    <dbReference type="NCBI Taxonomy" id="290054"/>
    <lineage>
        <taxon>Bacteria</taxon>
        <taxon>Bacillati</taxon>
        <taxon>Bacillota</taxon>
        <taxon>Clostridia</taxon>
        <taxon>Eubacteriales</taxon>
        <taxon>Eubacteriaceae</taxon>
        <taxon>Eubacterium</taxon>
    </lineage>
</organism>
<dbReference type="SUPFAM" id="SSF56784">
    <property type="entry name" value="HAD-like"/>
    <property type="match status" value="1"/>
</dbReference>
<dbReference type="InterPro" id="IPR011951">
    <property type="entry name" value="HAD-SF_hydro_IA_YjjG/PynA"/>
</dbReference>
<keyword evidence="2" id="KW-1185">Reference proteome</keyword>
<evidence type="ECO:0000313" key="1">
    <source>
        <dbReference type="EMBL" id="SJZ44241.1"/>
    </source>
</evidence>